<evidence type="ECO:0000259" key="2">
    <source>
        <dbReference type="SMART" id="SM00899"/>
    </source>
</evidence>
<dbReference type="SUPFAM" id="SSF50037">
    <property type="entry name" value="C-terminal domain of transcriptional repressors"/>
    <property type="match status" value="1"/>
</dbReference>
<dbReference type="InterPro" id="IPR007167">
    <property type="entry name" value="Fe-transptr_FeoA-like"/>
</dbReference>
<dbReference type="EMBL" id="JBHSUA010000009">
    <property type="protein sequence ID" value="MFC6396074.1"/>
    <property type="molecule type" value="Genomic_DNA"/>
</dbReference>
<accession>A0ABW1WXY3</accession>
<dbReference type="Proteomes" id="UP001596266">
    <property type="component" value="Unassembled WGS sequence"/>
</dbReference>
<dbReference type="Pfam" id="PF04023">
    <property type="entry name" value="FeoA"/>
    <property type="match status" value="1"/>
</dbReference>
<evidence type="ECO:0000313" key="4">
    <source>
        <dbReference type="Proteomes" id="UP001596266"/>
    </source>
</evidence>
<comment type="caution">
    <text evidence="3">The sequence shown here is derived from an EMBL/GenBank/DDBJ whole genome shotgun (WGS) entry which is preliminary data.</text>
</comment>
<dbReference type="SMART" id="SM00899">
    <property type="entry name" value="FeoA"/>
    <property type="match status" value="1"/>
</dbReference>
<reference evidence="4" key="1">
    <citation type="journal article" date="2019" name="Int. J. Syst. Evol. Microbiol.">
        <title>The Global Catalogue of Microorganisms (GCM) 10K type strain sequencing project: providing services to taxonomists for standard genome sequencing and annotation.</title>
        <authorList>
            <consortium name="The Broad Institute Genomics Platform"/>
            <consortium name="The Broad Institute Genome Sequencing Center for Infectious Disease"/>
            <person name="Wu L."/>
            <person name="Ma J."/>
        </authorList>
    </citation>
    <scope>NUCLEOTIDE SEQUENCE [LARGE SCALE GENOMIC DNA]</scope>
    <source>
        <strain evidence="4">CGMCC 1.15277</strain>
    </source>
</reference>
<keyword evidence="4" id="KW-1185">Reference proteome</keyword>
<protein>
    <submittedName>
        <fullName evidence="3">Ferrous iron transport protein A</fullName>
    </submittedName>
</protein>
<sequence length="78" mass="8042">MTSTTPLSSAPLGAALTLLRADGTPELCRRLAALGLRRGAQVVVMHDTAGGGRVVQVAGARIALDRSMLDRLFAEVAA</sequence>
<gene>
    <name evidence="3" type="ORF">ACFP57_03605</name>
</gene>
<keyword evidence="1" id="KW-0408">Iron</keyword>
<dbReference type="Gene3D" id="2.30.30.90">
    <property type="match status" value="1"/>
</dbReference>
<proteinExistence type="predicted"/>
<name>A0ABW1WXY3_9ACTN</name>
<evidence type="ECO:0000313" key="3">
    <source>
        <dbReference type="EMBL" id="MFC6396074.1"/>
    </source>
</evidence>
<feature type="domain" description="Ferrous iron transporter FeoA-like" evidence="2">
    <location>
        <begin position="5"/>
        <end position="76"/>
    </location>
</feature>
<dbReference type="RefSeq" id="WP_343885309.1">
    <property type="nucleotide sequence ID" value="NZ_BAAAKI010000004.1"/>
</dbReference>
<organism evidence="3 4">
    <name type="scientific">Luteococcus sanguinis</name>
    <dbReference type="NCBI Taxonomy" id="174038"/>
    <lineage>
        <taxon>Bacteria</taxon>
        <taxon>Bacillati</taxon>
        <taxon>Actinomycetota</taxon>
        <taxon>Actinomycetes</taxon>
        <taxon>Propionibacteriales</taxon>
        <taxon>Propionibacteriaceae</taxon>
        <taxon>Luteococcus</taxon>
    </lineage>
</organism>
<dbReference type="InterPro" id="IPR008988">
    <property type="entry name" value="Transcriptional_repressor_C"/>
</dbReference>
<evidence type="ECO:0000256" key="1">
    <source>
        <dbReference type="ARBA" id="ARBA00023004"/>
    </source>
</evidence>
<dbReference type="InterPro" id="IPR038157">
    <property type="entry name" value="FeoA_core_dom"/>
</dbReference>